<feature type="compositionally biased region" description="Polar residues" evidence="1">
    <location>
        <begin position="1"/>
        <end position="18"/>
    </location>
</feature>
<feature type="region of interest" description="Disordered" evidence="1">
    <location>
        <begin position="174"/>
        <end position="224"/>
    </location>
</feature>
<dbReference type="KEGG" id="mri:Mal4_13190"/>
<accession>A0A517Z3J1</accession>
<organism evidence="2 3">
    <name type="scientific">Maioricimonas rarisocia</name>
    <dbReference type="NCBI Taxonomy" id="2528026"/>
    <lineage>
        <taxon>Bacteria</taxon>
        <taxon>Pseudomonadati</taxon>
        <taxon>Planctomycetota</taxon>
        <taxon>Planctomycetia</taxon>
        <taxon>Planctomycetales</taxon>
        <taxon>Planctomycetaceae</taxon>
        <taxon>Maioricimonas</taxon>
    </lineage>
</organism>
<reference evidence="2 3" key="1">
    <citation type="submission" date="2019-02" db="EMBL/GenBank/DDBJ databases">
        <title>Deep-cultivation of Planctomycetes and their phenomic and genomic characterization uncovers novel biology.</title>
        <authorList>
            <person name="Wiegand S."/>
            <person name="Jogler M."/>
            <person name="Boedeker C."/>
            <person name="Pinto D."/>
            <person name="Vollmers J."/>
            <person name="Rivas-Marin E."/>
            <person name="Kohn T."/>
            <person name="Peeters S.H."/>
            <person name="Heuer A."/>
            <person name="Rast P."/>
            <person name="Oberbeckmann S."/>
            <person name="Bunk B."/>
            <person name="Jeske O."/>
            <person name="Meyerdierks A."/>
            <person name="Storesund J.E."/>
            <person name="Kallscheuer N."/>
            <person name="Luecker S."/>
            <person name="Lage O.M."/>
            <person name="Pohl T."/>
            <person name="Merkel B.J."/>
            <person name="Hornburger P."/>
            <person name="Mueller R.-W."/>
            <person name="Bruemmer F."/>
            <person name="Labrenz M."/>
            <person name="Spormann A.M."/>
            <person name="Op den Camp H."/>
            <person name="Overmann J."/>
            <person name="Amann R."/>
            <person name="Jetten M.S.M."/>
            <person name="Mascher T."/>
            <person name="Medema M.H."/>
            <person name="Devos D.P."/>
            <person name="Kaster A.-K."/>
            <person name="Ovreas L."/>
            <person name="Rohde M."/>
            <person name="Galperin M.Y."/>
            <person name="Jogler C."/>
        </authorList>
    </citation>
    <scope>NUCLEOTIDE SEQUENCE [LARGE SCALE GENOMIC DNA]</scope>
    <source>
        <strain evidence="2 3">Mal4</strain>
    </source>
</reference>
<dbReference type="EMBL" id="CP036275">
    <property type="protein sequence ID" value="QDU37016.1"/>
    <property type="molecule type" value="Genomic_DNA"/>
</dbReference>
<evidence type="ECO:0000313" key="2">
    <source>
        <dbReference type="EMBL" id="QDU37016.1"/>
    </source>
</evidence>
<feature type="compositionally biased region" description="Basic and acidic residues" evidence="1">
    <location>
        <begin position="19"/>
        <end position="45"/>
    </location>
</feature>
<feature type="region of interest" description="Disordered" evidence="1">
    <location>
        <begin position="1"/>
        <end position="91"/>
    </location>
</feature>
<sequence>MDPKNTQQGMGDRSQQGNADDRVRSKAKAKAEEGQREAERLKEDAATATEQMQEEARETVEAARDSAAEAMRQAREEGASFAARQKDRAASEISTIEEAIRRAASKLDDENDERLASWVEAAADGVGRTASYLKGNEPGHLVEDVEDVARQRPELFYGGLFVAGLGIARFLKASRPRSRRRSDTTQRDGVELHQNYTPPSQVATGVPAGASTASTRGPVATKPR</sequence>
<feature type="compositionally biased region" description="Basic and acidic residues" evidence="1">
    <location>
        <begin position="54"/>
        <end position="90"/>
    </location>
</feature>
<evidence type="ECO:0000256" key="1">
    <source>
        <dbReference type="SAM" id="MobiDB-lite"/>
    </source>
</evidence>
<name>A0A517Z3J1_9PLAN</name>
<proteinExistence type="predicted"/>
<feature type="compositionally biased region" description="Basic and acidic residues" evidence="1">
    <location>
        <begin position="181"/>
        <end position="191"/>
    </location>
</feature>
<gene>
    <name evidence="2" type="ORF">Mal4_13190</name>
</gene>
<dbReference type="OrthoDB" id="288439at2"/>
<evidence type="ECO:0000313" key="3">
    <source>
        <dbReference type="Proteomes" id="UP000320496"/>
    </source>
</evidence>
<dbReference type="AlphaFoldDB" id="A0A517Z3J1"/>
<dbReference type="RefSeq" id="WP_145367674.1">
    <property type="nucleotide sequence ID" value="NZ_CP036275.1"/>
</dbReference>
<protein>
    <submittedName>
        <fullName evidence="2">Uncharacterized protein</fullName>
    </submittedName>
</protein>
<feature type="compositionally biased region" description="Polar residues" evidence="1">
    <location>
        <begin position="194"/>
        <end position="203"/>
    </location>
</feature>
<dbReference type="Proteomes" id="UP000320496">
    <property type="component" value="Chromosome"/>
</dbReference>
<keyword evidence="3" id="KW-1185">Reference proteome</keyword>